<keyword evidence="1" id="KW-0472">Membrane</keyword>
<feature type="transmembrane region" description="Helical" evidence="1">
    <location>
        <begin position="20"/>
        <end position="41"/>
    </location>
</feature>
<proteinExistence type="predicted"/>
<evidence type="ECO:0000313" key="2">
    <source>
        <dbReference type="EMBL" id="SMX22526.1"/>
    </source>
</evidence>
<accession>A0A238IVW5</accession>
<keyword evidence="1" id="KW-1133">Transmembrane helix</keyword>
<evidence type="ECO:0000313" key="3">
    <source>
        <dbReference type="Proteomes" id="UP000201838"/>
    </source>
</evidence>
<feature type="transmembrane region" description="Helical" evidence="1">
    <location>
        <begin position="176"/>
        <end position="209"/>
    </location>
</feature>
<organism evidence="2 3">
    <name type="scientific">Boseongicola aestuarii</name>
    <dbReference type="NCBI Taxonomy" id="1470561"/>
    <lineage>
        <taxon>Bacteria</taxon>
        <taxon>Pseudomonadati</taxon>
        <taxon>Pseudomonadota</taxon>
        <taxon>Alphaproteobacteria</taxon>
        <taxon>Rhodobacterales</taxon>
        <taxon>Paracoccaceae</taxon>
        <taxon>Boseongicola</taxon>
    </lineage>
</organism>
<sequence length="213" mass="23050">MDRFFSVDMPGVQFLRNVLVFSLAGLLPVLALYVALSPGFAPALMEGGPSFRRFARQVMTNGLPVVFVVNYVGFFLFALTRRTSAKERDPSVYLVLDLIGRLTLFVGLHAVIYVLSADWFGSFGGSRTTALRVVGPTLAQSALFQNISGVYLYATLVSALPLYASVIGRSRRLRPLAALVPLGMGAALLSVCWFLLAVALLTVGARFLVVLQS</sequence>
<reference evidence="2 3" key="1">
    <citation type="submission" date="2017-05" db="EMBL/GenBank/DDBJ databases">
        <authorList>
            <person name="Song R."/>
            <person name="Chenine A.L."/>
            <person name="Ruprecht R.M."/>
        </authorList>
    </citation>
    <scope>NUCLEOTIDE SEQUENCE [LARGE SCALE GENOMIC DNA]</scope>
    <source>
        <strain evidence="2 3">CECT 8489</strain>
    </source>
</reference>
<feature type="transmembrane region" description="Helical" evidence="1">
    <location>
        <begin position="61"/>
        <end position="80"/>
    </location>
</feature>
<dbReference type="Proteomes" id="UP000201838">
    <property type="component" value="Unassembled WGS sequence"/>
</dbReference>
<gene>
    <name evidence="2" type="ORF">BOA8489_00623</name>
</gene>
<feature type="transmembrane region" description="Helical" evidence="1">
    <location>
        <begin position="143"/>
        <end position="164"/>
    </location>
</feature>
<keyword evidence="1" id="KW-0812">Transmembrane</keyword>
<keyword evidence="3" id="KW-1185">Reference proteome</keyword>
<dbReference type="OrthoDB" id="7860175at2"/>
<dbReference type="RefSeq" id="WP_093972532.1">
    <property type="nucleotide sequence ID" value="NZ_FXXQ01000002.1"/>
</dbReference>
<dbReference type="EMBL" id="FXXQ01000002">
    <property type="protein sequence ID" value="SMX22526.1"/>
    <property type="molecule type" value="Genomic_DNA"/>
</dbReference>
<dbReference type="AlphaFoldDB" id="A0A238IVW5"/>
<feature type="transmembrane region" description="Helical" evidence="1">
    <location>
        <begin position="92"/>
        <end position="115"/>
    </location>
</feature>
<name>A0A238IVW5_9RHOB</name>
<evidence type="ECO:0000256" key="1">
    <source>
        <dbReference type="SAM" id="Phobius"/>
    </source>
</evidence>
<protein>
    <submittedName>
        <fullName evidence="2">Uncharacterized protein</fullName>
    </submittedName>
</protein>